<feature type="transmembrane region" description="Helical" evidence="2">
    <location>
        <begin position="61"/>
        <end position="79"/>
    </location>
</feature>
<evidence type="ECO:0000313" key="3">
    <source>
        <dbReference type="EMBL" id="APT85622.1"/>
    </source>
</evidence>
<dbReference type="AlphaFoldDB" id="A0A1L7CIC9"/>
<gene>
    <name evidence="3" type="ORF">CAQU_11880</name>
</gene>
<keyword evidence="4" id="KW-1185">Reference proteome</keyword>
<feature type="coiled-coil region" evidence="1">
    <location>
        <begin position="18"/>
        <end position="48"/>
    </location>
</feature>
<accession>A0A1L7CIC9</accession>
<keyword evidence="2" id="KW-0812">Transmembrane</keyword>
<feature type="transmembrane region" description="Helical" evidence="2">
    <location>
        <begin position="91"/>
        <end position="107"/>
    </location>
</feature>
<protein>
    <submittedName>
        <fullName evidence="3">Uncharacterized protein</fullName>
    </submittedName>
</protein>
<keyword evidence="2" id="KW-1133">Transmembrane helix</keyword>
<organism evidence="3 4">
    <name type="scientific">Corynebacterium aquilae DSM 44791</name>
    <dbReference type="NCBI Taxonomy" id="1431546"/>
    <lineage>
        <taxon>Bacteria</taxon>
        <taxon>Bacillati</taxon>
        <taxon>Actinomycetota</taxon>
        <taxon>Actinomycetes</taxon>
        <taxon>Mycobacteriales</taxon>
        <taxon>Corynebacteriaceae</taxon>
        <taxon>Corynebacterium</taxon>
    </lineage>
</organism>
<name>A0A1L7CIC9_9CORY</name>
<keyword evidence="2" id="KW-0472">Membrane</keyword>
<feature type="transmembrane region" description="Helical" evidence="2">
    <location>
        <begin position="119"/>
        <end position="139"/>
    </location>
</feature>
<reference evidence="3 4" key="1">
    <citation type="submission" date="2014-08" db="EMBL/GenBank/DDBJ databases">
        <title>Complete genome sequence of Corynebacterium aquilae S-613T(T) (=DSM 44791(T)), isolated from the choana of a healthy golden eagle.</title>
        <authorList>
            <person name="Ruckert C."/>
            <person name="Albersmeier A."/>
            <person name="Winkler A."/>
            <person name="Kalinowski J."/>
        </authorList>
    </citation>
    <scope>NUCLEOTIDE SEQUENCE [LARGE SCALE GENOMIC DNA]</scope>
    <source>
        <strain evidence="3 4">S-613</strain>
    </source>
</reference>
<evidence type="ECO:0000256" key="2">
    <source>
        <dbReference type="SAM" id="Phobius"/>
    </source>
</evidence>
<dbReference type="Proteomes" id="UP000185478">
    <property type="component" value="Chromosome"/>
</dbReference>
<proteinExistence type="predicted"/>
<dbReference type="STRING" id="1431546.CAQU_11880"/>
<evidence type="ECO:0000256" key="1">
    <source>
        <dbReference type="SAM" id="Coils"/>
    </source>
</evidence>
<dbReference type="RefSeq" id="WP_075727902.1">
    <property type="nucleotide sequence ID" value="NZ_CP009245.1"/>
</dbReference>
<dbReference type="KEGG" id="caqu:CAQU_11880"/>
<evidence type="ECO:0000313" key="4">
    <source>
        <dbReference type="Proteomes" id="UP000185478"/>
    </source>
</evidence>
<sequence>MDDTTRPSQEERERLERIDALISRRDELARKKEQAAQQRAEQAQLEAQKVGWRGIFTPSSMMWTGAIFLLLWGLQVLMFRRDEPFFEHWPKAGLALGFICAGLYRAAVKDKVPAVFDALGAFFVFFVVLAATFAVAIMLPH</sequence>
<keyword evidence="1" id="KW-0175">Coiled coil</keyword>
<dbReference type="EMBL" id="CP009245">
    <property type="protein sequence ID" value="APT85622.1"/>
    <property type="molecule type" value="Genomic_DNA"/>
</dbReference>